<dbReference type="Proteomes" id="UP000218334">
    <property type="component" value="Unassembled WGS sequence"/>
</dbReference>
<evidence type="ECO:0000256" key="1">
    <source>
        <dbReference type="ARBA" id="ARBA00022598"/>
    </source>
</evidence>
<dbReference type="PANTHER" id="PTHR42765:SF1">
    <property type="entry name" value="ISOLEUCINE--TRNA LIGASE, MITOCHONDRIAL"/>
    <property type="match status" value="1"/>
</dbReference>
<keyword evidence="8" id="KW-1185">Reference proteome</keyword>
<evidence type="ECO:0000256" key="4">
    <source>
        <dbReference type="ARBA" id="ARBA00022917"/>
    </source>
</evidence>
<sequence length="168" mass="18762">MNSTATFRCSRKAFSLAPRRRRLSTAASNVDSRAFSKTLNLPKTSFPLWPDREKSEVSLRPRICEDLYRAQARRRGGREFVLHDGPPCANGNLHVGYSMNKSSRTLSTDSMSFRGTKYGPSFSCLRRQGSRETATSLGSTNSCAISFMSQCPFPLSTFSDLPLIARHQ</sequence>
<dbReference type="Pfam" id="PF00133">
    <property type="entry name" value="tRNA-synt_1"/>
    <property type="match status" value="1"/>
</dbReference>
<keyword evidence="3" id="KW-0067">ATP-binding</keyword>
<dbReference type="GO" id="GO:0005739">
    <property type="term" value="C:mitochondrion"/>
    <property type="evidence" value="ECO:0007669"/>
    <property type="project" value="TreeGrafter"/>
</dbReference>
<keyword evidence="5" id="KW-0030">Aminoacyl-tRNA synthetase</keyword>
<dbReference type="PANTHER" id="PTHR42765">
    <property type="entry name" value="SOLEUCYL-TRNA SYNTHETASE"/>
    <property type="match status" value="1"/>
</dbReference>
<dbReference type="GO" id="GO:0005524">
    <property type="term" value="F:ATP binding"/>
    <property type="evidence" value="ECO:0007669"/>
    <property type="project" value="UniProtKB-KW"/>
</dbReference>
<evidence type="ECO:0000259" key="6">
    <source>
        <dbReference type="Pfam" id="PF00133"/>
    </source>
</evidence>
<accession>A0A2H3BJ30</accession>
<evidence type="ECO:0000256" key="3">
    <source>
        <dbReference type="ARBA" id="ARBA00022840"/>
    </source>
</evidence>
<evidence type="ECO:0000256" key="2">
    <source>
        <dbReference type="ARBA" id="ARBA00022741"/>
    </source>
</evidence>
<gene>
    <name evidence="7" type="ORF">ARMSODRAFT_94573</name>
</gene>
<dbReference type="InterPro" id="IPR002300">
    <property type="entry name" value="aa-tRNA-synth_Ia"/>
</dbReference>
<evidence type="ECO:0000313" key="7">
    <source>
        <dbReference type="EMBL" id="PBK70875.1"/>
    </source>
</evidence>
<dbReference type="EMBL" id="KZ293425">
    <property type="protein sequence ID" value="PBK70875.1"/>
    <property type="molecule type" value="Genomic_DNA"/>
</dbReference>
<protein>
    <recommendedName>
        <fullName evidence="6">Aminoacyl-tRNA synthetase class Ia domain-containing protein</fullName>
    </recommendedName>
</protein>
<dbReference type="AlphaFoldDB" id="A0A2H3BJ30"/>
<name>A0A2H3BJ30_9AGAR</name>
<organism evidence="7 8">
    <name type="scientific">Armillaria solidipes</name>
    <dbReference type="NCBI Taxonomy" id="1076256"/>
    <lineage>
        <taxon>Eukaryota</taxon>
        <taxon>Fungi</taxon>
        <taxon>Dikarya</taxon>
        <taxon>Basidiomycota</taxon>
        <taxon>Agaricomycotina</taxon>
        <taxon>Agaricomycetes</taxon>
        <taxon>Agaricomycetidae</taxon>
        <taxon>Agaricales</taxon>
        <taxon>Marasmiineae</taxon>
        <taxon>Physalacriaceae</taxon>
        <taxon>Armillaria</taxon>
    </lineage>
</organism>
<dbReference type="STRING" id="1076256.A0A2H3BJ30"/>
<keyword evidence="1" id="KW-0436">Ligase</keyword>
<dbReference type="SUPFAM" id="SSF52374">
    <property type="entry name" value="Nucleotidylyl transferase"/>
    <property type="match status" value="1"/>
</dbReference>
<dbReference type="InterPro" id="IPR050081">
    <property type="entry name" value="Ile-tRNA_ligase"/>
</dbReference>
<dbReference type="GO" id="GO:0006428">
    <property type="term" value="P:isoleucyl-tRNA aminoacylation"/>
    <property type="evidence" value="ECO:0007669"/>
    <property type="project" value="TreeGrafter"/>
</dbReference>
<evidence type="ECO:0000256" key="5">
    <source>
        <dbReference type="ARBA" id="ARBA00023146"/>
    </source>
</evidence>
<evidence type="ECO:0000313" key="8">
    <source>
        <dbReference type="Proteomes" id="UP000218334"/>
    </source>
</evidence>
<feature type="domain" description="Aminoacyl-tRNA synthetase class Ia" evidence="6">
    <location>
        <begin position="66"/>
        <end position="105"/>
    </location>
</feature>
<reference evidence="8" key="1">
    <citation type="journal article" date="2017" name="Nat. Ecol. Evol.">
        <title>Genome expansion and lineage-specific genetic innovations in the forest pathogenic fungi Armillaria.</title>
        <authorList>
            <person name="Sipos G."/>
            <person name="Prasanna A.N."/>
            <person name="Walter M.C."/>
            <person name="O'Connor E."/>
            <person name="Balint B."/>
            <person name="Krizsan K."/>
            <person name="Kiss B."/>
            <person name="Hess J."/>
            <person name="Varga T."/>
            <person name="Slot J."/>
            <person name="Riley R."/>
            <person name="Boka B."/>
            <person name="Rigling D."/>
            <person name="Barry K."/>
            <person name="Lee J."/>
            <person name="Mihaltcheva S."/>
            <person name="LaButti K."/>
            <person name="Lipzen A."/>
            <person name="Waldron R."/>
            <person name="Moloney N.M."/>
            <person name="Sperisen C."/>
            <person name="Kredics L."/>
            <person name="Vagvoelgyi C."/>
            <person name="Patrignani A."/>
            <person name="Fitzpatrick D."/>
            <person name="Nagy I."/>
            <person name="Doyle S."/>
            <person name="Anderson J.B."/>
            <person name="Grigoriev I.V."/>
            <person name="Gueldener U."/>
            <person name="Muensterkoetter M."/>
            <person name="Nagy L.G."/>
        </authorList>
    </citation>
    <scope>NUCLEOTIDE SEQUENCE [LARGE SCALE GENOMIC DNA]</scope>
    <source>
        <strain evidence="8">28-4</strain>
    </source>
</reference>
<dbReference type="GO" id="GO:0032543">
    <property type="term" value="P:mitochondrial translation"/>
    <property type="evidence" value="ECO:0007669"/>
    <property type="project" value="TreeGrafter"/>
</dbReference>
<keyword evidence="4" id="KW-0648">Protein biosynthesis</keyword>
<proteinExistence type="predicted"/>
<keyword evidence="2" id="KW-0547">Nucleotide-binding</keyword>
<dbReference type="GO" id="GO:0004822">
    <property type="term" value="F:isoleucine-tRNA ligase activity"/>
    <property type="evidence" value="ECO:0007669"/>
    <property type="project" value="TreeGrafter"/>
</dbReference>